<feature type="compositionally biased region" description="Gly residues" evidence="1">
    <location>
        <begin position="167"/>
        <end position="179"/>
    </location>
</feature>
<protein>
    <submittedName>
        <fullName evidence="2">Uncharacterized protein</fullName>
    </submittedName>
</protein>
<evidence type="ECO:0000313" key="2">
    <source>
        <dbReference type="EMBL" id="TQM84375.1"/>
    </source>
</evidence>
<proteinExistence type="predicted"/>
<keyword evidence="3" id="KW-1185">Reference proteome</keyword>
<dbReference type="EMBL" id="VFPP01000001">
    <property type="protein sequence ID" value="TQM84375.1"/>
    <property type="molecule type" value="Genomic_DNA"/>
</dbReference>
<reference evidence="2 3" key="1">
    <citation type="submission" date="2019-06" db="EMBL/GenBank/DDBJ databases">
        <title>Sequencing the genomes of 1000 actinobacteria strains.</title>
        <authorList>
            <person name="Klenk H.-P."/>
        </authorList>
    </citation>
    <scope>NUCLEOTIDE SEQUENCE [LARGE SCALE GENOMIC DNA]</scope>
    <source>
        <strain evidence="2 3">DSM 45456</strain>
    </source>
</reference>
<evidence type="ECO:0000256" key="1">
    <source>
        <dbReference type="SAM" id="MobiDB-lite"/>
    </source>
</evidence>
<dbReference type="AlphaFoldDB" id="A0A543JNM6"/>
<comment type="caution">
    <text evidence="2">The sequence shown here is derived from an EMBL/GenBank/DDBJ whole genome shotgun (WGS) entry which is preliminary data.</text>
</comment>
<feature type="region of interest" description="Disordered" evidence="1">
    <location>
        <begin position="61"/>
        <end position="248"/>
    </location>
</feature>
<organism evidence="2 3">
    <name type="scientific">Saccharothrix saharensis</name>
    <dbReference type="NCBI Taxonomy" id="571190"/>
    <lineage>
        <taxon>Bacteria</taxon>
        <taxon>Bacillati</taxon>
        <taxon>Actinomycetota</taxon>
        <taxon>Actinomycetes</taxon>
        <taxon>Pseudonocardiales</taxon>
        <taxon>Pseudonocardiaceae</taxon>
        <taxon>Saccharothrix</taxon>
    </lineage>
</organism>
<feature type="compositionally biased region" description="Basic and acidic residues" evidence="1">
    <location>
        <begin position="195"/>
        <end position="211"/>
    </location>
</feature>
<gene>
    <name evidence="2" type="ORF">FHX81_6819</name>
</gene>
<sequence length="248" mass="26691">MEHIFGHPGKLLMRLSGDIDHDRPGAGQRRYGPGTWGRGGRGRLIDPRHESVFHRFKAITKMPRRPPRGTLDRPGTARRRAIPDTPKPHPTTVPDHSPEEWRTTPRAGAPSAHSGREPVGHRRKSWHGNAPRAGASDVDRAARRARRGGDPPGDVEPRGWAGAGPPARGGGRSVRGGRAGRLRVPLERAGGPAAESERGFGAEHGPRDGARRRGLAGRGHRHPPGSRSASTSGLPSYRSLVLTSNQPV</sequence>
<feature type="region of interest" description="Disordered" evidence="1">
    <location>
        <begin position="24"/>
        <end position="45"/>
    </location>
</feature>
<dbReference type="Proteomes" id="UP000316628">
    <property type="component" value="Unassembled WGS sequence"/>
</dbReference>
<accession>A0A543JNM6</accession>
<evidence type="ECO:0000313" key="3">
    <source>
        <dbReference type="Proteomes" id="UP000316628"/>
    </source>
</evidence>
<feature type="compositionally biased region" description="Basic residues" evidence="1">
    <location>
        <begin position="212"/>
        <end position="224"/>
    </location>
</feature>
<name>A0A543JNM6_9PSEU</name>